<evidence type="ECO:0000256" key="1">
    <source>
        <dbReference type="ARBA" id="ARBA00006817"/>
    </source>
</evidence>
<sequence length="144" mass="16534">MMYNMPHQIMINASPEKVYEAITTTEGFQGWWTTDAKAEAQVGSIAEFGFYNRQAVFQMRIDELESNKSVEWTALHEMPGWKGTKIRFDLSVNENGATVVNFNHSGWDSMEGPYAMINTTWGTLMYLLKQYVEGKNPGAWYQDK</sequence>
<comment type="caution">
    <text evidence="3">The sequence shown here is derived from an EMBL/GenBank/DDBJ whole genome shotgun (WGS) entry which is preliminary data.</text>
</comment>
<dbReference type="Pfam" id="PF08327">
    <property type="entry name" value="AHSA1"/>
    <property type="match status" value="1"/>
</dbReference>
<dbReference type="EMBL" id="JAKIJS010000001">
    <property type="protein sequence ID" value="MCF6137693.1"/>
    <property type="molecule type" value="Genomic_DNA"/>
</dbReference>
<accession>A0ABS9H1P1</accession>
<dbReference type="Gene3D" id="3.30.530.20">
    <property type="match status" value="1"/>
</dbReference>
<dbReference type="InterPro" id="IPR013538">
    <property type="entry name" value="ASHA1/2-like_C"/>
</dbReference>
<gene>
    <name evidence="3" type="ORF">L2716_08115</name>
</gene>
<protein>
    <submittedName>
        <fullName evidence="3">SRPBCC domain-containing protein</fullName>
    </submittedName>
</protein>
<comment type="similarity">
    <text evidence="1">Belongs to the AHA1 family.</text>
</comment>
<dbReference type="CDD" id="cd07814">
    <property type="entry name" value="SRPBCC_CalC_Aha1-like"/>
    <property type="match status" value="1"/>
</dbReference>
<name>A0ABS9H1P1_9BACL</name>
<evidence type="ECO:0000313" key="3">
    <source>
        <dbReference type="EMBL" id="MCF6137693.1"/>
    </source>
</evidence>
<evidence type="ECO:0000313" key="4">
    <source>
        <dbReference type="Proteomes" id="UP001649381"/>
    </source>
</evidence>
<dbReference type="RefSeq" id="WP_236333490.1">
    <property type="nucleotide sequence ID" value="NZ_JAKIJS010000001.1"/>
</dbReference>
<organism evidence="3 4">
    <name type="scientific">Pseudalkalibacillus berkeleyi</name>
    <dbReference type="NCBI Taxonomy" id="1069813"/>
    <lineage>
        <taxon>Bacteria</taxon>
        <taxon>Bacillati</taxon>
        <taxon>Bacillota</taxon>
        <taxon>Bacilli</taxon>
        <taxon>Bacillales</taxon>
        <taxon>Fictibacillaceae</taxon>
        <taxon>Pseudalkalibacillus</taxon>
    </lineage>
</organism>
<evidence type="ECO:0000259" key="2">
    <source>
        <dbReference type="Pfam" id="PF08327"/>
    </source>
</evidence>
<dbReference type="Proteomes" id="UP001649381">
    <property type="component" value="Unassembled WGS sequence"/>
</dbReference>
<proteinExistence type="inferred from homology"/>
<keyword evidence="4" id="KW-1185">Reference proteome</keyword>
<dbReference type="SUPFAM" id="SSF55961">
    <property type="entry name" value="Bet v1-like"/>
    <property type="match status" value="1"/>
</dbReference>
<dbReference type="InterPro" id="IPR023393">
    <property type="entry name" value="START-like_dom_sf"/>
</dbReference>
<reference evidence="3 4" key="1">
    <citation type="submission" date="2022-01" db="EMBL/GenBank/DDBJ databases">
        <title>Alkalihalobacillus sp. EGI L200015, a novel bacterium isolated from a salt lake sediment.</title>
        <authorList>
            <person name="Gao L."/>
            <person name="Fang B.-Z."/>
            <person name="Li W.-J."/>
        </authorList>
    </citation>
    <scope>NUCLEOTIDE SEQUENCE [LARGE SCALE GENOMIC DNA]</scope>
    <source>
        <strain evidence="3 4">KCTC 12718</strain>
    </source>
</reference>
<feature type="domain" description="Activator of Hsp90 ATPase homologue 1/2-like C-terminal" evidence="2">
    <location>
        <begin position="12"/>
        <end position="133"/>
    </location>
</feature>